<dbReference type="Proteomes" id="UP000460435">
    <property type="component" value="Unassembled WGS sequence"/>
</dbReference>
<evidence type="ECO:0000313" key="6">
    <source>
        <dbReference type="EMBL" id="NDL59473.1"/>
    </source>
</evidence>
<dbReference type="GO" id="GO:0006261">
    <property type="term" value="P:DNA-templated DNA replication"/>
    <property type="evidence" value="ECO:0007669"/>
    <property type="project" value="InterPro"/>
</dbReference>
<feature type="region of interest" description="Disordered" evidence="4">
    <location>
        <begin position="426"/>
        <end position="445"/>
    </location>
</feature>
<organism evidence="6 7">
    <name type="scientific">Phytoactinopolyspora mesophila</name>
    <dbReference type="NCBI Taxonomy" id="2650750"/>
    <lineage>
        <taxon>Bacteria</taxon>
        <taxon>Bacillati</taxon>
        <taxon>Actinomycetota</taxon>
        <taxon>Actinomycetes</taxon>
        <taxon>Jiangellales</taxon>
        <taxon>Jiangellaceae</taxon>
        <taxon>Phytoactinopolyspora</taxon>
    </lineage>
</organism>
<reference evidence="6 7" key="1">
    <citation type="submission" date="2019-11" db="EMBL/GenBank/DDBJ databases">
        <authorList>
            <person name="Li X.-J."/>
            <person name="Feng X.-M."/>
        </authorList>
    </citation>
    <scope>NUCLEOTIDE SEQUENCE [LARGE SCALE GENOMIC DNA]</scope>
    <source>
        <strain evidence="6 7">XMNu-373</strain>
    </source>
</reference>
<dbReference type="InterPro" id="IPR002298">
    <property type="entry name" value="DNA_polymerase_A"/>
</dbReference>
<dbReference type="GO" id="GO:0006302">
    <property type="term" value="P:double-strand break repair"/>
    <property type="evidence" value="ECO:0007669"/>
    <property type="project" value="TreeGrafter"/>
</dbReference>
<evidence type="ECO:0000256" key="1">
    <source>
        <dbReference type="ARBA" id="ARBA00012417"/>
    </source>
</evidence>
<gene>
    <name evidence="6" type="ORF">F7O44_20580</name>
</gene>
<dbReference type="EC" id="2.7.7.7" evidence="1"/>
<dbReference type="RefSeq" id="WP_162452151.1">
    <property type="nucleotide sequence ID" value="NZ_WLZY01000007.1"/>
</dbReference>
<keyword evidence="6" id="KW-0269">Exonuclease</keyword>
<dbReference type="PRINTS" id="PR00868">
    <property type="entry name" value="DNAPOLI"/>
</dbReference>
<dbReference type="PANTHER" id="PTHR10133:SF27">
    <property type="entry name" value="DNA POLYMERASE NU"/>
    <property type="match status" value="1"/>
</dbReference>
<protein>
    <recommendedName>
        <fullName evidence="1">DNA-directed DNA polymerase</fullName>
        <ecNumber evidence="1">2.7.7.7</ecNumber>
    </recommendedName>
</protein>
<dbReference type="GO" id="GO:0003887">
    <property type="term" value="F:DNA-directed DNA polymerase activity"/>
    <property type="evidence" value="ECO:0007669"/>
    <property type="project" value="UniProtKB-EC"/>
</dbReference>
<feature type="domain" description="DNA-directed DNA polymerase family A palm" evidence="5">
    <location>
        <begin position="310"/>
        <end position="534"/>
    </location>
</feature>
<evidence type="ECO:0000256" key="3">
    <source>
        <dbReference type="ARBA" id="ARBA00049244"/>
    </source>
</evidence>
<dbReference type="Gene3D" id="1.10.150.20">
    <property type="entry name" value="5' to 3' exonuclease, C-terminal subdomain"/>
    <property type="match status" value="1"/>
</dbReference>
<dbReference type="SMART" id="SM00482">
    <property type="entry name" value="POLAc"/>
    <property type="match status" value="1"/>
</dbReference>
<dbReference type="Pfam" id="PF00476">
    <property type="entry name" value="DNA_pol_A"/>
    <property type="match status" value="1"/>
</dbReference>
<dbReference type="GO" id="GO:0004527">
    <property type="term" value="F:exonuclease activity"/>
    <property type="evidence" value="ECO:0007669"/>
    <property type="project" value="UniProtKB-KW"/>
</dbReference>
<accession>A0A7K3M890</accession>
<dbReference type="SUPFAM" id="SSF56672">
    <property type="entry name" value="DNA/RNA polymerases"/>
    <property type="match status" value="1"/>
</dbReference>
<dbReference type="Gene3D" id="3.30.70.370">
    <property type="match status" value="1"/>
</dbReference>
<keyword evidence="2" id="KW-0235">DNA replication</keyword>
<dbReference type="PANTHER" id="PTHR10133">
    <property type="entry name" value="DNA POLYMERASE I"/>
    <property type="match status" value="1"/>
</dbReference>
<keyword evidence="6" id="KW-0540">Nuclease</keyword>
<dbReference type="EMBL" id="WLZY01000007">
    <property type="protein sequence ID" value="NDL59473.1"/>
    <property type="molecule type" value="Genomic_DNA"/>
</dbReference>
<dbReference type="GO" id="GO:0003677">
    <property type="term" value="F:DNA binding"/>
    <property type="evidence" value="ECO:0007669"/>
    <property type="project" value="InterPro"/>
</dbReference>
<name>A0A7K3M890_9ACTN</name>
<evidence type="ECO:0000256" key="2">
    <source>
        <dbReference type="ARBA" id="ARBA00022705"/>
    </source>
</evidence>
<comment type="catalytic activity">
    <reaction evidence="3">
        <text>DNA(n) + a 2'-deoxyribonucleoside 5'-triphosphate = DNA(n+1) + diphosphate</text>
        <dbReference type="Rhea" id="RHEA:22508"/>
        <dbReference type="Rhea" id="RHEA-COMP:17339"/>
        <dbReference type="Rhea" id="RHEA-COMP:17340"/>
        <dbReference type="ChEBI" id="CHEBI:33019"/>
        <dbReference type="ChEBI" id="CHEBI:61560"/>
        <dbReference type="ChEBI" id="CHEBI:173112"/>
        <dbReference type="EC" id="2.7.7.7"/>
    </reaction>
</comment>
<evidence type="ECO:0000256" key="4">
    <source>
        <dbReference type="SAM" id="MobiDB-lite"/>
    </source>
</evidence>
<proteinExistence type="predicted"/>
<dbReference type="AlphaFoldDB" id="A0A7K3M890"/>
<dbReference type="NCBIfam" id="NF011538">
    <property type="entry name" value="PRK14975.1-1"/>
    <property type="match status" value="1"/>
</dbReference>
<dbReference type="CDD" id="cd06444">
    <property type="entry name" value="DNA_pol_A"/>
    <property type="match status" value="1"/>
</dbReference>
<dbReference type="InterPro" id="IPR043502">
    <property type="entry name" value="DNA/RNA_pol_sf"/>
</dbReference>
<evidence type="ECO:0000313" key="7">
    <source>
        <dbReference type="Proteomes" id="UP000460435"/>
    </source>
</evidence>
<keyword evidence="6" id="KW-0378">Hydrolase</keyword>
<keyword evidence="7" id="KW-1185">Reference proteome</keyword>
<comment type="caution">
    <text evidence="6">The sequence shown here is derived from an EMBL/GenBank/DDBJ whole genome shotgun (WGS) entry which is preliminary data.</text>
</comment>
<evidence type="ECO:0000259" key="5">
    <source>
        <dbReference type="SMART" id="SM00482"/>
    </source>
</evidence>
<dbReference type="InterPro" id="IPR001098">
    <property type="entry name" value="DNA-dir_DNA_pol_A_palm_dom"/>
</dbReference>
<sequence>MQPVVASEPDGSVRVRGLRVKDAERRVGATALAGVVRAAESDAAAMPRWTWSDTNRWYPLLLAAGVRIERAHDLRLAHRILRHSVPGATLSSEQWDTMPPAALTNGALGAAGHEPATLFGAPGPIEEAVEPDPLAELDAQRAAVAGSCEAARLRLLLAAESAGALVAVEMYHAGVPWRAEIHEDILTEALGPRPRAGERPARLEDLAGRIRAALDAPAGLNLDSPRDLLRAMDHAGVGARSLRKWELERLDHPVIEPLLEYKSLFRLMTANGWAWLDAWVRDGRLRSEYVVGGVVTGRWASRGGGALQLPKSVRRAVVADPGWMFVVADAAQIEPRVLAGMAGDEAMAAAGRGADGRGADLYEGIVASGAVATRELAKVGMLGAMYGGTTGSSGQVLPRLARAFPRSLAFVDEAARAGERGEVVTTHLGRSSPPPGASWHETQSGAYQDGAGEAEAARARSSARSWGRFTRNFVVQGTAAEWAMCWMASIRRRLWALGQVPDAIDGQVPEPFAARPHLVLFLHDEVVIHTPSALAEVVADEVRAAADEAGRLLFGDFPVKFPLSVSVAGSYAQVK</sequence>